<evidence type="ECO:0008006" key="4">
    <source>
        <dbReference type="Google" id="ProtNLM"/>
    </source>
</evidence>
<keyword evidence="1" id="KW-1133">Transmembrane helix</keyword>
<keyword evidence="3" id="KW-1185">Reference proteome</keyword>
<gene>
    <name evidence="2" type="ORF">Lmac_1846</name>
</gene>
<dbReference type="AlphaFoldDB" id="A0A0W0VZR5"/>
<proteinExistence type="predicted"/>
<dbReference type="Proteomes" id="UP000054908">
    <property type="component" value="Unassembled WGS sequence"/>
</dbReference>
<dbReference type="EMBL" id="LNYL01000043">
    <property type="protein sequence ID" value="KTD25767.1"/>
    <property type="molecule type" value="Genomic_DNA"/>
</dbReference>
<organism evidence="2 3">
    <name type="scientific">Legionella maceachernii</name>
    <dbReference type="NCBI Taxonomy" id="466"/>
    <lineage>
        <taxon>Bacteria</taxon>
        <taxon>Pseudomonadati</taxon>
        <taxon>Pseudomonadota</taxon>
        <taxon>Gammaproteobacteria</taxon>
        <taxon>Legionellales</taxon>
        <taxon>Legionellaceae</taxon>
        <taxon>Legionella</taxon>
    </lineage>
</organism>
<comment type="caution">
    <text evidence="2">The sequence shown here is derived from an EMBL/GenBank/DDBJ whole genome shotgun (WGS) entry which is preliminary data.</text>
</comment>
<dbReference type="PATRIC" id="fig|466.6.peg.1944"/>
<dbReference type="OrthoDB" id="9968873at2"/>
<reference evidence="2 3" key="1">
    <citation type="submission" date="2015-11" db="EMBL/GenBank/DDBJ databases">
        <title>Genomic analysis of 38 Legionella species identifies large and diverse effector repertoires.</title>
        <authorList>
            <person name="Burstein D."/>
            <person name="Amaro F."/>
            <person name="Zusman T."/>
            <person name="Lifshitz Z."/>
            <person name="Cohen O."/>
            <person name="Gilbert J.A."/>
            <person name="Pupko T."/>
            <person name="Shuman H.A."/>
            <person name="Segal G."/>
        </authorList>
    </citation>
    <scope>NUCLEOTIDE SEQUENCE [LARGE SCALE GENOMIC DNA]</scope>
    <source>
        <strain evidence="2 3">PX-1-G2-E2</strain>
    </source>
</reference>
<accession>A0A0W0VZR5</accession>
<evidence type="ECO:0000313" key="3">
    <source>
        <dbReference type="Proteomes" id="UP000054908"/>
    </source>
</evidence>
<sequence length="183" mass="21600">MCSLKKFFKKRGEFLRSFVGSFLAIFLAAFFNYYFLNKFEVNKNLYNFINLYEKNYEKLIDCKELIKQNTQALTKNLYLNNSNILFSINQFKNTVNNCMASLVSMKLISKQLQINYSGLTCTLTVIKNYNESIKSEIEKFLKDSRDNPLETIEAKYLDLFAVNWDKCLNKFNTDFEDINSFNN</sequence>
<dbReference type="RefSeq" id="WP_058452605.1">
    <property type="nucleotide sequence ID" value="NZ_CAAAIB010000003.1"/>
</dbReference>
<evidence type="ECO:0000256" key="1">
    <source>
        <dbReference type="SAM" id="Phobius"/>
    </source>
</evidence>
<keyword evidence="1" id="KW-0472">Membrane</keyword>
<protein>
    <recommendedName>
        <fullName evidence="4">Transmembrane protein</fullName>
    </recommendedName>
</protein>
<feature type="transmembrane region" description="Helical" evidence="1">
    <location>
        <begin position="14"/>
        <end position="36"/>
    </location>
</feature>
<evidence type="ECO:0000313" key="2">
    <source>
        <dbReference type="EMBL" id="KTD25767.1"/>
    </source>
</evidence>
<keyword evidence="1" id="KW-0812">Transmembrane</keyword>
<name>A0A0W0VZR5_9GAMM</name>